<dbReference type="NCBIfam" id="TIGR01727">
    <property type="entry name" value="oligo_HPY"/>
    <property type="match status" value="1"/>
</dbReference>
<dbReference type="FunFam" id="3.40.50.300:FF:000016">
    <property type="entry name" value="Oligopeptide ABC transporter ATP-binding component"/>
    <property type="match status" value="1"/>
</dbReference>
<reference evidence="6" key="1">
    <citation type="submission" date="2023-03" db="EMBL/GenBank/DDBJ databases">
        <authorList>
            <person name="Steffen K."/>
            <person name="Cardenas P."/>
        </authorList>
    </citation>
    <scope>NUCLEOTIDE SEQUENCE</scope>
</reference>
<dbReference type="PANTHER" id="PTHR43776">
    <property type="entry name" value="TRANSPORT ATP-BINDING PROTEIN"/>
    <property type="match status" value="1"/>
</dbReference>
<dbReference type="PANTHER" id="PTHR43776:SF7">
    <property type="entry name" value="D,D-DIPEPTIDE TRANSPORT ATP-BINDING PROTEIN DDPF-RELATED"/>
    <property type="match status" value="1"/>
</dbReference>
<evidence type="ECO:0000256" key="1">
    <source>
        <dbReference type="ARBA" id="ARBA00005417"/>
    </source>
</evidence>
<name>A0AA35T7W7_GEOBA</name>
<keyword evidence="2" id="KW-0813">Transport</keyword>
<evidence type="ECO:0000256" key="4">
    <source>
        <dbReference type="ARBA" id="ARBA00022840"/>
    </source>
</evidence>
<dbReference type="PROSITE" id="PS50893">
    <property type="entry name" value="ABC_TRANSPORTER_2"/>
    <property type="match status" value="1"/>
</dbReference>
<evidence type="ECO:0000313" key="6">
    <source>
        <dbReference type="EMBL" id="CAI8042857.1"/>
    </source>
</evidence>
<accession>A0AA35T7W7</accession>
<dbReference type="Gene3D" id="3.40.50.300">
    <property type="entry name" value="P-loop containing nucleotide triphosphate hydrolases"/>
    <property type="match status" value="1"/>
</dbReference>
<dbReference type="CDD" id="cd03257">
    <property type="entry name" value="ABC_NikE_OppD_transporters"/>
    <property type="match status" value="1"/>
</dbReference>
<gene>
    <name evidence="6" type="ORF">GBAR_LOCUS23765</name>
</gene>
<dbReference type="InterPro" id="IPR013563">
    <property type="entry name" value="Oligopep_ABC_C"/>
</dbReference>
<proteinExistence type="inferred from homology"/>
<comment type="caution">
    <text evidence="6">The sequence shown here is derived from an EMBL/GenBank/DDBJ whole genome shotgun (WGS) entry which is preliminary data.</text>
</comment>
<dbReference type="InterPro" id="IPR027417">
    <property type="entry name" value="P-loop_NTPase"/>
</dbReference>
<dbReference type="SMART" id="SM00382">
    <property type="entry name" value="AAA"/>
    <property type="match status" value="1"/>
</dbReference>
<evidence type="ECO:0000313" key="7">
    <source>
        <dbReference type="Proteomes" id="UP001174909"/>
    </source>
</evidence>
<dbReference type="Proteomes" id="UP001174909">
    <property type="component" value="Unassembled WGS sequence"/>
</dbReference>
<dbReference type="PROSITE" id="PS00211">
    <property type="entry name" value="ABC_TRANSPORTER_1"/>
    <property type="match status" value="1"/>
</dbReference>
<dbReference type="GO" id="GO:0016887">
    <property type="term" value="F:ATP hydrolysis activity"/>
    <property type="evidence" value="ECO:0007669"/>
    <property type="project" value="InterPro"/>
</dbReference>
<dbReference type="Pfam" id="PF08352">
    <property type="entry name" value="oligo_HPY"/>
    <property type="match status" value="1"/>
</dbReference>
<organism evidence="6 7">
    <name type="scientific">Geodia barretti</name>
    <name type="common">Barrett's horny sponge</name>
    <dbReference type="NCBI Taxonomy" id="519541"/>
    <lineage>
        <taxon>Eukaryota</taxon>
        <taxon>Metazoa</taxon>
        <taxon>Porifera</taxon>
        <taxon>Demospongiae</taxon>
        <taxon>Heteroscleromorpha</taxon>
        <taxon>Tetractinellida</taxon>
        <taxon>Astrophorina</taxon>
        <taxon>Geodiidae</taxon>
        <taxon>Geodia</taxon>
    </lineage>
</organism>
<dbReference type="GO" id="GO:0015833">
    <property type="term" value="P:peptide transport"/>
    <property type="evidence" value="ECO:0007669"/>
    <property type="project" value="InterPro"/>
</dbReference>
<dbReference type="Pfam" id="PF00005">
    <property type="entry name" value="ABC_tran"/>
    <property type="match status" value="1"/>
</dbReference>
<evidence type="ECO:0000256" key="2">
    <source>
        <dbReference type="ARBA" id="ARBA00022448"/>
    </source>
</evidence>
<dbReference type="InterPro" id="IPR003593">
    <property type="entry name" value="AAA+_ATPase"/>
</dbReference>
<evidence type="ECO:0000256" key="3">
    <source>
        <dbReference type="ARBA" id="ARBA00022741"/>
    </source>
</evidence>
<comment type="similarity">
    <text evidence="1">Belongs to the ABC transporter superfamily.</text>
</comment>
<dbReference type="InterPro" id="IPR050319">
    <property type="entry name" value="ABC_transp_ATP-bind"/>
</dbReference>
<protein>
    <submittedName>
        <fullName evidence="6">Probable peptide ABC transporter ATP-binding protein y4tS</fullName>
    </submittedName>
</protein>
<dbReference type="GO" id="GO:0005524">
    <property type="term" value="F:ATP binding"/>
    <property type="evidence" value="ECO:0007669"/>
    <property type="project" value="UniProtKB-KW"/>
</dbReference>
<dbReference type="SUPFAM" id="SSF52540">
    <property type="entry name" value="P-loop containing nucleoside triphosphate hydrolases"/>
    <property type="match status" value="1"/>
</dbReference>
<dbReference type="GO" id="GO:0055085">
    <property type="term" value="P:transmembrane transport"/>
    <property type="evidence" value="ECO:0007669"/>
    <property type="project" value="UniProtKB-ARBA"/>
</dbReference>
<keyword evidence="7" id="KW-1185">Reference proteome</keyword>
<evidence type="ECO:0000259" key="5">
    <source>
        <dbReference type="PROSITE" id="PS50893"/>
    </source>
</evidence>
<dbReference type="AlphaFoldDB" id="A0AA35T7W7"/>
<feature type="domain" description="ABC transporter" evidence="5">
    <location>
        <begin position="2"/>
        <end position="264"/>
    </location>
</feature>
<dbReference type="InterPro" id="IPR003439">
    <property type="entry name" value="ABC_transporter-like_ATP-bd"/>
</dbReference>
<keyword evidence="3" id="KW-0547">Nucleotide-binding</keyword>
<dbReference type="InterPro" id="IPR017871">
    <property type="entry name" value="ABC_transporter-like_CS"/>
</dbReference>
<dbReference type="EMBL" id="CASHTH010003286">
    <property type="protein sequence ID" value="CAI8042857.1"/>
    <property type="molecule type" value="Genomic_DNA"/>
</dbReference>
<keyword evidence="4 6" id="KW-0067">ATP-binding</keyword>
<sequence>MLRVEHLFKYYPVTAGLLKRKVADVRAVDGVSFEVGQEETFALAGESGCGKTTVVRSIARLVDPDGGQVLLKTDLLKEYHDAEGWLDLATLPARETKAVRRELQVVFQDPDSSLNPRFTIRNIVGEPLVVHRLGGRREIAERVDELLRLVGLDSSHLNRFPHELSGGQKQRVGIARALALQPKLILADEPVSALDMSIQGQILNLIEDLRDKLGLTMLFIAHDLSVLSHISERMGVMYVGNLVEVGATTALFRKPLHPYSEALLTAIPQPDPKRKVERVILEGQVPSPLNKPSGCPFHPRCPYRQQRCEAEVPELRLLGQDRLVACHFAEELDLRGSLQSDVMGRLGLS</sequence>